<evidence type="ECO:0000313" key="1">
    <source>
        <dbReference type="EMBL" id="SFM43934.1"/>
    </source>
</evidence>
<keyword evidence="2" id="KW-1185">Reference proteome</keyword>
<dbReference type="InterPro" id="IPR029058">
    <property type="entry name" value="AB_hydrolase_fold"/>
</dbReference>
<dbReference type="Pfam" id="PF05728">
    <property type="entry name" value="UPF0227"/>
    <property type="match status" value="1"/>
</dbReference>
<dbReference type="RefSeq" id="WP_091997760.1">
    <property type="nucleotide sequence ID" value="NZ_FOUR01000001.1"/>
</dbReference>
<keyword evidence="1" id="KW-0378">Hydrolase</keyword>
<dbReference type="Gene3D" id="3.40.50.1820">
    <property type="entry name" value="alpha/beta hydrolase"/>
    <property type="match status" value="1"/>
</dbReference>
<proteinExistence type="predicted"/>
<gene>
    <name evidence="1" type="ORF">SAMN04487961_0264</name>
</gene>
<dbReference type="GO" id="GO:0016787">
    <property type="term" value="F:hydrolase activity"/>
    <property type="evidence" value="ECO:0007669"/>
    <property type="project" value="UniProtKB-KW"/>
</dbReference>
<dbReference type="InterPro" id="IPR008886">
    <property type="entry name" value="UPF0227/Esterase_YqiA"/>
</dbReference>
<dbReference type="AlphaFoldDB" id="A0A1I4QV42"/>
<sequence>MADQRFFVFLSHGLESGPGGTKIQVMKRVTEEFADVQAEAVDHRSTRDPAERLAQMQKAMKDAGADPARTILAGSSMGGWVCARTSELTPVLGCFLLAPALALAKYPESRPEIRATFCQLILGWHDDVVLPMPVIDLAREQSLPTLVLPDGHRLENSVDRVTREFRAFLLNAGLKPGNN</sequence>
<dbReference type="Proteomes" id="UP000199339">
    <property type="component" value="Unassembled WGS sequence"/>
</dbReference>
<dbReference type="EMBL" id="FOUR01000001">
    <property type="protein sequence ID" value="SFM43934.1"/>
    <property type="molecule type" value="Genomic_DNA"/>
</dbReference>
<accession>A0A1I4QV42</accession>
<name>A0A1I4QV42_9GAMM</name>
<organism evidence="1 2">
    <name type="scientific">Marinobacter pelagius</name>
    <dbReference type="NCBI Taxonomy" id="379482"/>
    <lineage>
        <taxon>Bacteria</taxon>
        <taxon>Pseudomonadati</taxon>
        <taxon>Pseudomonadota</taxon>
        <taxon>Gammaproteobacteria</taxon>
        <taxon>Pseudomonadales</taxon>
        <taxon>Marinobacteraceae</taxon>
        <taxon>Marinobacter</taxon>
    </lineage>
</organism>
<evidence type="ECO:0000313" key="2">
    <source>
        <dbReference type="Proteomes" id="UP000199339"/>
    </source>
</evidence>
<dbReference type="SUPFAM" id="SSF53474">
    <property type="entry name" value="alpha/beta-Hydrolases"/>
    <property type="match status" value="1"/>
</dbReference>
<dbReference type="OrthoDB" id="264572at2"/>
<protein>
    <submittedName>
        <fullName evidence="1">Alpha/beta hydrolase family protein</fullName>
    </submittedName>
</protein>
<reference evidence="2" key="1">
    <citation type="submission" date="2016-10" db="EMBL/GenBank/DDBJ databases">
        <authorList>
            <person name="Varghese N."/>
            <person name="Submissions S."/>
        </authorList>
    </citation>
    <scope>NUCLEOTIDE SEQUENCE [LARGE SCALE GENOMIC DNA]</scope>
    <source>
        <strain evidence="2">CGMCC 1.6775</strain>
    </source>
</reference>